<dbReference type="Proteomes" id="UP001642409">
    <property type="component" value="Unassembled WGS sequence"/>
</dbReference>
<evidence type="ECO:0000313" key="2">
    <source>
        <dbReference type="Proteomes" id="UP001642409"/>
    </source>
</evidence>
<proteinExistence type="predicted"/>
<keyword evidence="2" id="KW-1185">Reference proteome</keyword>
<gene>
    <name evidence="1" type="ORF">HINF_LOCUS9915</name>
</gene>
<sequence length="878" mass="102260">MNLLHASACNGELVLFFPHQISRFKLQNDEIQSLEPFPLQNELLKVTEQNGCFYLYHKNDTQISNNLSTFVETERKFFHLVQFNGQMWAVNEFGIISDLKQIVFESKIKHPIVQSNSQYVSLAQDNQSFIFDLETRNEVKINGQIIALTEKHICVKEHNKVVFYDLKQFKNNQEMHPNSEIGFQLQDNVTILQDVAVIQPQNEKGTVVIFNIETEQTQTVQNTDKTSKNDGNSKFVQIGNNIIQLKQDQCYNINITTGKQVKIDIPFFTFGKIRSEITYNYQGFSTLKALSTWDSFAILFEQPAFEVLSFATKKQPNLVEFILGEAVQYKQPLQQIHYLPPVSGKQERMLCFLDSDLALLQKRDQKVITKKFDADVHEYDILDAQDDFCMLYKKDEKKLYRQFYDEDEAVNVRIDSEYTLHLLRCLPDEKFIAVMTSSTKSFIVTLKQVNSDLQVDKTFDLNLEYNRDTVHFQRLFVLQNSVLCIQHRKVADSETFVLQKHRMHNNSLIPLTQNLLEFPKVQPDVKILNSILVIEQSKKLFTQIDDQPIRQLIKYSIVNWFCTHKTLKATFVFNKEGEQTCELALNRRSEGLKLQNCNYAQNVTMLRSAHFMGVKSDKSMILNGLIDPCSQMDVMGIHGNSIYDIFHRFLLSTEQSRMKYTHNGHISFGYSKPHTVADYMRQCIMNDKIRRSLGVVSVVSVQNQQLVLLDAFLDPFDPASSETDDQQLKELLLHYWSKSNPQSSKRFLQLFKKTACNTSFNLGVVLGLAQVYQSIFVLNSQFKLQIYELEFQVLVQTQKNENKFPTDEVFRPVFVFMRELDLSQYVRVCVGEKTESVKVKQMHGDGEKIVIQFEYYDREVIYKQDFRREIVDYVSIEE</sequence>
<accession>A0ABP1H6V9</accession>
<dbReference type="EMBL" id="CAXDID020000021">
    <property type="protein sequence ID" value="CAL5987483.1"/>
    <property type="molecule type" value="Genomic_DNA"/>
</dbReference>
<name>A0ABP1H6V9_9EUKA</name>
<evidence type="ECO:0000313" key="1">
    <source>
        <dbReference type="EMBL" id="CAL5987483.1"/>
    </source>
</evidence>
<protein>
    <submittedName>
        <fullName evidence="1">Uncharacterized protein</fullName>
    </submittedName>
</protein>
<organism evidence="1 2">
    <name type="scientific">Hexamita inflata</name>
    <dbReference type="NCBI Taxonomy" id="28002"/>
    <lineage>
        <taxon>Eukaryota</taxon>
        <taxon>Metamonada</taxon>
        <taxon>Diplomonadida</taxon>
        <taxon>Hexamitidae</taxon>
        <taxon>Hexamitinae</taxon>
        <taxon>Hexamita</taxon>
    </lineage>
</organism>
<reference evidence="1 2" key="1">
    <citation type="submission" date="2024-07" db="EMBL/GenBank/DDBJ databases">
        <authorList>
            <person name="Akdeniz Z."/>
        </authorList>
    </citation>
    <scope>NUCLEOTIDE SEQUENCE [LARGE SCALE GENOMIC DNA]</scope>
</reference>
<comment type="caution">
    <text evidence="1">The sequence shown here is derived from an EMBL/GenBank/DDBJ whole genome shotgun (WGS) entry which is preliminary data.</text>
</comment>